<evidence type="ECO:0000256" key="4">
    <source>
        <dbReference type="ARBA" id="ARBA00023172"/>
    </source>
</evidence>
<dbReference type="SUPFAM" id="SSF50249">
    <property type="entry name" value="Nucleic acid-binding proteins"/>
    <property type="match status" value="1"/>
</dbReference>
<evidence type="ECO:0000256" key="2">
    <source>
        <dbReference type="ARBA" id="ARBA00022763"/>
    </source>
</evidence>
<comment type="subcellular location">
    <subcellularLocation>
        <location evidence="6">Cytoplasm</location>
    </subcellularLocation>
</comment>
<evidence type="ECO:0000313" key="8">
    <source>
        <dbReference type="EMBL" id="SDM19991.1"/>
    </source>
</evidence>
<reference evidence="8 9" key="1">
    <citation type="submission" date="2016-10" db="EMBL/GenBank/DDBJ databases">
        <authorList>
            <person name="de Groot N.N."/>
        </authorList>
    </citation>
    <scope>NUCLEOTIDE SEQUENCE [LARGE SCALE GENOMIC DNA]</scope>
    <source>
        <strain evidence="8 9">DSM 797</strain>
    </source>
</reference>
<dbReference type="SUPFAM" id="SSF47781">
    <property type="entry name" value="RuvA domain 2-like"/>
    <property type="match status" value="1"/>
</dbReference>
<sequence length="200" mass="22043">MYSYIKGTIEEIYLDSIVIENNDIGYKINASSNTIKDLQMGKMAKIYTKLIVREDDMSLCGFSTKEEMQMFELLTSVSKIGPKVGLGILSFGTPGQLGAYILSEDIVKLSKAPGVGKKTAERIVLELKDKVDKNNIEFEPTLLTQAPIAVSKDEAVDALLALGYSSQEAKEAVDKCKKDGLNTEDIIKKSLTYIMSKSLR</sequence>
<keyword evidence="2 6" id="KW-0227">DNA damage</keyword>
<evidence type="ECO:0000256" key="6">
    <source>
        <dbReference type="HAMAP-Rule" id="MF_00031"/>
    </source>
</evidence>
<evidence type="ECO:0000256" key="3">
    <source>
        <dbReference type="ARBA" id="ARBA00023125"/>
    </source>
</evidence>
<dbReference type="InterPro" id="IPR012340">
    <property type="entry name" value="NA-bd_OB-fold"/>
</dbReference>
<keyword evidence="8" id="KW-0347">Helicase</keyword>
<dbReference type="NCBIfam" id="TIGR00084">
    <property type="entry name" value="ruvA"/>
    <property type="match status" value="1"/>
</dbReference>
<dbReference type="GO" id="GO:0005737">
    <property type="term" value="C:cytoplasm"/>
    <property type="evidence" value="ECO:0007669"/>
    <property type="project" value="UniProtKB-SubCell"/>
</dbReference>
<dbReference type="InterPro" id="IPR036267">
    <property type="entry name" value="RuvA_C_sf"/>
</dbReference>
<protein>
    <recommendedName>
        <fullName evidence="6">Holliday junction branch migration complex subunit RuvA</fullName>
    </recommendedName>
</protein>
<evidence type="ECO:0000256" key="5">
    <source>
        <dbReference type="ARBA" id="ARBA00023204"/>
    </source>
</evidence>
<feature type="region of interest" description="Domain III" evidence="6">
    <location>
        <begin position="151"/>
        <end position="200"/>
    </location>
</feature>
<dbReference type="InterPro" id="IPR000085">
    <property type="entry name" value="RuvA"/>
</dbReference>
<keyword evidence="4 6" id="KW-0233">DNA recombination</keyword>
<dbReference type="HAMAP" id="MF_00031">
    <property type="entry name" value="DNA_HJ_migration_RuvA"/>
    <property type="match status" value="1"/>
</dbReference>
<dbReference type="Gene3D" id="1.10.150.20">
    <property type="entry name" value="5' to 3' exonuclease, C-terminal subdomain"/>
    <property type="match status" value="1"/>
</dbReference>
<comment type="caution">
    <text evidence="6">Lacks conserved residue(s) required for the propagation of feature annotation.</text>
</comment>
<keyword evidence="8" id="KW-0378">Hydrolase</keyword>
<dbReference type="SMART" id="SM00278">
    <property type="entry name" value="HhH1"/>
    <property type="match status" value="2"/>
</dbReference>
<dbReference type="Pfam" id="PF07499">
    <property type="entry name" value="RuvA_C"/>
    <property type="match status" value="1"/>
</dbReference>
<dbReference type="CDD" id="cd14332">
    <property type="entry name" value="UBA_RuvA_C"/>
    <property type="match status" value="1"/>
</dbReference>
<comment type="function">
    <text evidence="6">The RuvA-RuvB-RuvC complex processes Holliday junction (HJ) DNA during genetic recombination and DNA repair, while the RuvA-RuvB complex plays an important role in the rescue of blocked DNA replication forks via replication fork reversal (RFR). RuvA specifically binds to HJ cruciform DNA, conferring on it an open structure. The RuvB hexamer acts as an ATP-dependent pump, pulling dsDNA into and through the RuvAB complex. HJ branch migration allows RuvC to scan DNA until it finds its consensus sequence, where it cleaves and resolves the cruciform DNA.</text>
</comment>
<feature type="domain" description="Helix-hairpin-helix DNA-binding motif class 1" evidence="7">
    <location>
        <begin position="107"/>
        <end position="126"/>
    </location>
</feature>
<feature type="domain" description="Helix-hairpin-helix DNA-binding motif class 1" evidence="7">
    <location>
        <begin position="72"/>
        <end position="91"/>
    </location>
</feature>
<dbReference type="Pfam" id="PF01330">
    <property type="entry name" value="RuvA_N"/>
    <property type="match status" value="1"/>
</dbReference>
<comment type="similarity">
    <text evidence="6">Belongs to the RuvA family.</text>
</comment>
<dbReference type="GO" id="GO:0000400">
    <property type="term" value="F:four-way junction DNA binding"/>
    <property type="evidence" value="ECO:0007669"/>
    <property type="project" value="UniProtKB-UniRule"/>
</dbReference>
<gene>
    <name evidence="6" type="primary">ruvA</name>
    <name evidence="8" type="ORF">SAMN04515677_106161</name>
</gene>
<dbReference type="EMBL" id="FNGW01000006">
    <property type="protein sequence ID" value="SDM19991.1"/>
    <property type="molecule type" value="Genomic_DNA"/>
</dbReference>
<dbReference type="GO" id="GO:0006281">
    <property type="term" value="P:DNA repair"/>
    <property type="evidence" value="ECO:0007669"/>
    <property type="project" value="UniProtKB-UniRule"/>
</dbReference>
<comment type="domain">
    <text evidence="6">Has three domains with a flexible linker between the domains II and III and assumes an 'L' shape. Domain III is highly mobile and contacts RuvB.</text>
</comment>
<dbReference type="STRING" id="1121325.SAMN04515677_106161"/>
<dbReference type="InterPro" id="IPR013849">
    <property type="entry name" value="DNA_helicase_Holl-junc_RuvA_I"/>
</dbReference>
<name>A0A1G9RA24_9FIRM</name>
<keyword evidence="5 6" id="KW-0234">DNA repair</keyword>
<evidence type="ECO:0000259" key="7">
    <source>
        <dbReference type="SMART" id="SM00278"/>
    </source>
</evidence>
<dbReference type="GO" id="GO:0006310">
    <property type="term" value="P:DNA recombination"/>
    <property type="evidence" value="ECO:0007669"/>
    <property type="project" value="UniProtKB-UniRule"/>
</dbReference>
<organism evidence="8 9">
    <name type="scientific">Romboutsia lituseburensis DSM 797</name>
    <dbReference type="NCBI Taxonomy" id="1121325"/>
    <lineage>
        <taxon>Bacteria</taxon>
        <taxon>Bacillati</taxon>
        <taxon>Bacillota</taxon>
        <taxon>Clostridia</taxon>
        <taxon>Peptostreptococcales</taxon>
        <taxon>Peptostreptococcaceae</taxon>
        <taxon>Romboutsia</taxon>
    </lineage>
</organism>
<evidence type="ECO:0000313" key="9">
    <source>
        <dbReference type="Proteomes" id="UP000199068"/>
    </source>
</evidence>
<dbReference type="InterPro" id="IPR011114">
    <property type="entry name" value="RuvA_C"/>
</dbReference>
<dbReference type="Proteomes" id="UP000199068">
    <property type="component" value="Unassembled WGS sequence"/>
</dbReference>
<keyword evidence="8" id="KW-0067">ATP-binding</keyword>
<dbReference type="Gene3D" id="2.40.50.140">
    <property type="entry name" value="Nucleic acid-binding proteins"/>
    <property type="match status" value="1"/>
</dbReference>
<proteinExistence type="inferred from homology"/>
<keyword evidence="3 6" id="KW-0238">DNA-binding</keyword>
<dbReference type="Pfam" id="PF14520">
    <property type="entry name" value="HHH_5"/>
    <property type="match status" value="1"/>
</dbReference>
<dbReference type="AlphaFoldDB" id="A0A1G9RA24"/>
<dbReference type="SUPFAM" id="SSF46929">
    <property type="entry name" value="DNA helicase RuvA subunit, C-terminal domain"/>
    <property type="match status" value="1"/>
</dbReference>
<dbReference type="InterPro" id="IPR003583">
    <property type="entry name" value="Hlx-hairpin-Hlx_DNA-bd_motif"/>
</dbReference>
<dbReference type="InterPro" id="IPR010994">
    <property type="entry name" value="RuvA_2-like"/>
</dbReference>
<dbReference type="GO" id="GO:0005524">
    <property type="term" value="F:ATP binding"/>
    <property type="evidence" value="ECO:0007669"/>
    <property type="project" value="InterPro"/>
</dbReference>
<dbReference type="GO" id="GO:0009378">
    <property type="term" value="F:four-way junction helicase activity"/>
    <property type="evidence" value="ECO:0007669"/>
    <property type="project" value="InterPro"/>
</dbReference>
<dbReference type="GO" id="GO:0009379">
    <property type="term" value="C:Holliday junction helicase complex"/>
    <property type="evidence" value="ECO:0007669"/>
    <property type="project" value="InterPro"/>
</dbReference>
<accession>A0A1G9RA24</accession>
<keyword evidence="1 6" id="KW-0963">Cytoplasm</keyword>
<evidence type="ECO:0000256" key="1">
    <source>
        <dbReference type="ARBA" id="ARBA00022490"/>
    </source>
</evidence>
<comment type="subunit">
    <text evidence="6">Homotetramer. Forms an RuvA(8)-RuvB(12)-Holliday junction (HJ) complex. HJ DNA is sandwiched between 2 RuvA tetramers; dsDNA enters through RuvA and exits via RuvB. An RuvB hexamer assembles on each DNA strand where it exits the tetramer. Each RuvB hexamer is contacted by two RuvA subunits (via domain III) on 2 adjacent RuvB subunits; this complex drives branch migration. In the full resolvosome a probable DNA-RuvA(4)-RuvB(12)-RuvC(2) complex forms which resolves the HJ.</text>
</comment>
<dbReference type="RefSeq" id="WP_092726708.1">
    <property type="nucleotide sequence ID" value="NZ_FNGW01000006.1"/>
</dbReference>
<keyword evidence="9" id="KW-1185">Reference proteome</keyword>
<keyword evidence="8" id="KW-0547">Nucleotide-binding</keyword>
<dbReference type="GO" id="GO:0048476">
    <property type="term" value="C:Holliday junction resolvase complex"/>
    <property type="evidence" value="ECO:0007669"/>
    <property type="project" value="UniProtKB-UniRule"/>
</dbReference>
<dbReference type="Gene3D" id="1.10.8.10">
    <property type="entry name" value="DNA helicase RuvA subunit, C-terminal domain"/>
    <property type="match status" value="1"/>
</dbReference>